<dbReference type="Proteomes" id="UP000178372">
    <property type="component" value="Unassembled WGS sequence"/>
</dbReference>
<name>A0A1F7GB93_9BACT</name>
<dbReference type="EMBL" id="MFZF01000020">
    <property type="protein sequence ID" value="OGK16134.1"/>
    <property type="molecule type" value="Genomic_DNA"/>
</dbReference>
<dbReference type="SUPFAM" id="SSF53474">
    <property type="entry name" value="alpha/beta-Hydrolases"/>
    <property type="match status" value="1"/>
</dbReference>
<dbReference type="Gene3D" id="3.40.50.1820">
    <property type="entry name" value="alpha/beta hydrolase"/>
    <property type="match status" value="1"/>
</dbReference>
<dbReference type="Pfam" id="PF00561">
    <property type="entry name" value="Abhydrolase_1"/>
    <property type="match status" value="1"/>
</dbReference>
<evidence type="ECO:0000313" key="3">
    <source>
        <dbReference type="Proteomes" id="UP000178372"/>
    </source>
</evidence>
<dbReference type="AlphaFoldDB" id="A0A1F7GB93"/>
<evidence type="ECO:0000259" key="1">
    <source>
        <dbReference type="Pfam" id="PF00561"/>
    </source>
</evidence>
<feature type="domain" description="AB hydrolase-1" evidence="1">
    <location>
        <begin position="26"/>
        <end position="135"/>
    </location>
</feature>
<proteinExistence type="predicted"/>
<reference evidence="2 3" key="1">
    <citation type="journal article" date="2016" name="Nat. Commun.">
        <title>Thousands of microbial genomes shed light on interconnected biogeochemical processes in an aquifer system.</title>
        <authorList>
            <person name="Anantharaman K."/>
            <person name="Brown C.T."/>
            <person name="Hug L.A."/>
            <person name="Sharon I."/>
            <person name="Castelle C.J."/>
            <person name="Probst A.J."/>
            <person name="Thomas B.C."/>
            <person name="Singh A."/>
            <person name="Wilkins M.J."/>
            <person name="Karaoz U."/>
            <person name="Brodie E.L."/>
            <person name="Williams K.H."/>
            <person name="Hubbard S.S."/>
            <person name="Banfield J.F."/>
        </authorList>
    </citation>
    <scope>NUCLEOTIDE SEQUENCE [LARGE SCALE GENOMIC DNA]</scope>
</reference>
<sequence length="171" mass="19032">MRILTTKSLKLAVLTRGDQNSDKIAIMLPGRLDTKDYINFTSHIDYLSRKGFYIIAFDPPGTWDSPGNIEFTTTNYINAVNELIEYFGNKPTLLLRHSRGGQVAMIAGANNPSVIAFALVNASYGLPTPPDPEQVTNGFLAEHRDLPPGDVKTTKQKEFHLSLNYFKDGEQ</sequence>
<accession>A0A1F7GB93</accession>
<dbReference type="InterPro" id="IPR000073">
    <property type="entry name" value="AB_hydrolase_1"/>
</dbReference>
<evidence type="ECO:0000313" key="2">
    <source>
        <dbReference type="EMBL" id="OGK16134.1"/>
    </source>
</evidence>
<comment type="caution">
    <text evidence="2">The sequence shown here is derived from an EMBL/GenBank/DDBJ whole genome shotgun (WGS) entry which is preliminary data.</text>
</comment>
<gene>
    <name evidence="2" type="ORF">A2690_01710</name>
</gene>
<protein>
    <recommendedName>
        <fullName evidence="1">AB hydrolase-1 domain-containing protein</fullName>
    </recommendedName>
</protein>
<dbReference type="InterPro" id="IPR029058">
    <property type="entry name" value="AB_hydrolase_fold"/>
</dbReference>
<organism evidence="2 3">
    <name type="scientific">Candidatus Roizmanbacteria bacterium RIFCSPHIGHO2_01_FULL_39_12b</name>
    <dbReference type="NCBI Taxonomy" id="1802030"/>
    <lineage>
        <taxon>Bacteria</taxon>
        <taxon>Candidatus Roizmaniibacteriota</taxon>
    </lineage>
</organism>